<dbReference type="InterPro" id="IPR029058">
    <property type="entry name" value="AB_hydrolase_fold"/>
</dbReference>
<evidence type="ECO:0000313" key="2">
    <source>
        <dbReference type="Proteomes" id="UP000193685"/>
    </source>
</evidence>
<dbReference type="SUPFAM" id="SSF53474">
    <property type="entry name" value="alpha/beta-Hydrolases"/>
    <property type="match status" value="1"/>
</dbReference>
<name>A0A1Y2F3P3_PROLT</name>
<accession>A0A1Y2F3P3</accession>
<reference evidence="1 2" key="1">
    <citation type="submission" date="2016-07" db="EMBL/GenBank/DDBJ databases">
        <title>Pervasive Adenine N6-methylation of Active Genes in Fungi.</title>
        <authorList>
            <consortium name="DOE Joint Genome Institute"/>
            <person name="Mondo S.J."/>
            <person name="Dannebaum R.O."/>
            <person name="Kuo R.C."/>
            <person name="Labutti K."/>
            <person name="Haridas S."/>
            <person name="Kuo A."/>
            <person name="Salamov A."/>
            <person name="Ahrendt S.R."/>
            <person name="Lipzen A."/>
            <person name="Sullivan W."/>
            <person name="Andreopoulos W.B."/>
            <person name="Clum A."/>
            <person name="Lindquist E."/>
            <person name="Daum C."/>
            <person name="Ramamoorthy G.K."/>
            <person name="Gryganskyi A."/>
            <person name="Culley D."/>
            <person name="Magnuson J.K."/>
            <person name="James T.Y."/>
            <person name="O'Malley M.A."/>
            <person name="Stajich J.E."/>
            <person name="Spatafora J.W."/>
            <person name="Visel A."/>
            <person name="Grigoriev I.V."/>
        </authorList>
    </citation>
    <scope>NUCLEOTIDE SEQUENCE [LARGE SCALE GENOMIC DNA]</scope>
    <source>
        <strain evidence="1 2">12-1054</strain>
    </source>
</reference>
<dbReference type="EMBL" id="MCFI01000017">
    <property type="protein sequence ID" value="ORY78501.1"/>
    <property type="molecule type" value="Genomic_DNA"/>
</dbReference>
<sequence length="566" mass="61881">MDKRREEALLPRLGLRGVAALQAFSSRASRLLPSRKASQDDARPATTMREEFLEEDLDRLVLRRGRSNSEPALPIWRDVRNRAITMTNAAVVDLLNRAPSFRFSLPFAGDSSKEVFDDNASLTSLELEARFEMRPENNRFRAIIEGLPAPSIPTIPGRLPASPPPFAGLSQATANLNIVVLGGYRGSVLRSTQDDRMLWVPVKAGLGLRKVNLELPLSADAEADARKTIYPDGMLTNIGPIDISRKLLKRLRDAASQGYCKVHEFGYDWRLGGAYLSSQFITFLESLQGPSLVVAHSMGGLITGHALNRRPDLFAGVIYGGTPWGGCPNILGPFRYGDSVLLNRTILSARTNFSMRSSFMLLPTHKRCFVDSATNKEIPVDLFDPEAWYAYGLSPMVASDGQAGVGEAEDLNGILATGGVTGPKAAPTNGQRNARIEKDKTDIPLSEARRYLEEILIAALQFKHELRHDPDIQYPPLAILRSEATPTVRGCKVNGKQGIADGDYTRFILSPGDGVVTYNAADIRMMEGGANYEVCADIATDRGHIGLFGDLKATEAAFMAILARIK</sequence>
<dbReference type="Pfam" id="PF02450">
    <property type="entry name" value="LCAT"/>
    <property type="match status" value="1"/>
</dbReference>
<dbReference type="Gene3D" id="3.40.50.1820">
    <property type="entry name" value="alpha/beta hydrolase"/>
    <property type="match status" value="1"/>
</dbReference>
<organism evidence="1 2">
    <name type="scientific">Protomyces lactucae-debilis</name>
    <dbReference type="NCBI Taxonomy" id="2754530"/>
    <lineage>
        <taxon>Eukaryota</taxon>
        <taxon>Fungi</taxon>
        <taxon>Dikarya</taxon>
        <taxon>Ascomycota</taxon>
        <taxon>Taphrinomycotina</taxon>
        <taxon>Taphrinomycetes</taxon>
        <taxon>Taphrinales</taxon>
        <taxon>Protomycetaceae</taxon>
        <taxon>Protomyces</taxon>
    </lineage>
</organism>
<dbReference type="PANTHER" id="PTHR11440">
    <property type="entry name" value="LECITHIN-CHOLESTEROL ACYLTRANSFERASE-RELATED"/>
    <property type="match status" value="1"/>
</dbReference>
<comment type="caution">
    <text evidence="1">The sequence shown here is derived from an EMBL/GenBank/DDBJ whole genome shotgun (WGS) entry which is preliminary data.</text>
</comment>
<keyword evidence="2" id="KW-1185">Reference proteome</keyword>
<dbReference type="GeneID" id="63782478"/>
<evidence type="ECO:0008006" key="3">
    <source>
        <dbReference type="Google" id="ProtNLM"/>
    </source>
</evidence>
<dbReference type="InterPro" id="IPR003386">
    <property type="entry name" value="LACT/PDAT_acylTrfase"/>
</dbReference>
<dbReference type="GO" id="GO:0006629">
    <property type="term" value="P:lipid metabolic process"/>
    <property type="evidence" value="ECO:0007669"/>
    <property type="project" value="InterPro"/>
</dbReference>
<gene>
    <name evidence="1" type="ORF">BCR37DRAFT_104595</name>
</gene>
<evidence type="ECO:0000313" key="1">
    <source>
        <dbReference type="EMBL" id="ORY78501.1"/>
    </source>
</evidence>
<proteinExistence type="predicted"/>
<dbReference type="Proteomes" id="UP000193685">
    <property type="component" value="Unassembled WGS sequence"/>
</dbReference>
<protein>
    <recommendedName>
        <fullName evidence="3">Alpha/Beta hydrolase protein</fullName>
    </recommendedName>
</protein>
<dbReference type="OrthoDB" id="10250441at2759"/>
<dbReference type="RefSeq" id="XP_040723382.1">
    <property type="nucleotide sequence ID" value="XM_040865879.1"/>
</dbReference>
<dbReference type="GO" id="GO:0008374">
    <property type="term" value="F:O-acyltransferase activity"/>
    <property type="evidence" value="ECO:0007669"/>
    <property type="project" value="InterPro"/>
</dbReference>
<dbReference type="AlphaFoldDB" id="A0A1Y2F3P3"/>